<evidence type="ECO:0000313" key="1">
    <source>
        <dbReference type="EMBL" id="KAK7051720.1"/>
    </source>
</evidence>
<protein>
    <recommendedName>
        <fullName evidence="3">BTB domain-containing protein</fullName>
    </recommendedName>
</protein>
<accession>A0AAW0DL17</accession>
<evidence type="ECO:0000313" key="2">
    <source>
        <dbReference type="Proteomes" id="UP001362999"/>
    </source>
</evidence>
<dbReference type="Proteomes" id="UP001362999">
    <property type="component" value="Unassembled WGS sequence"/>
</dbReference>
<reference evidence="1 2" key="1">
    <citation type="journal article" date="2024" name="J Genomics">
        <title>Draft genome sequencing and assembly of Favolaschia claudopus CIRM-BRFM 2984 isolated from oak limbs.</title>
        <authorList>
            <person name="Navarro D."/>
            <person name="Drula E."/>
            <person name="Chaduli D."/>
            <person name="Cazenave R."/>
            <person name="Ahrendt S."/>
            <person name="Wang J."/>
            <person name="Lipzen A."/>
            <person name="Daum C."/>
            <person name="Barry K."/>
            <person name="Grigoriev I.V."/>
            <person name="Favel A."/>
            <person name="Rosso M.N."/>
            <person name="Martin F."/>
        </authorList>
    </citation>
    <scope>NUCLEOTIDE SEQUENCE [LARGE SCALE GENOMIC DNA]</scope>
    <source>
        <strain evidence="1 2">CIRM-BRFM 2984</strain>
    </source>
</reference>
<name>A0AAW0DL17_9AGAR</name>
<proteinExistence type="predicted"/>
<comment type="caution">
    <text evidence="1">The sequence shown here is derived from an EMBL/GenBank/DDBJ whole genome shotgun (WGS) entry which is preliminary data.</text>
</comment>
<gene>
    <name evidence="1" type="ORF">R3P38DRAFT_2602933</name>
</gene>
<dbReference type="EMBL" id="JAWWNJ010000007">
    <property type="protein sequence ID" value="KAK7051720.1"/>
    <property type="molecule type" value="Genomic_DNA"/>
</dbReference>
<sequence>MDTFQSVFALKEGPTPASPPPPVETPSLLPRSREIWFSDGNLILEAENTLFRVYGQLIAAKSTILADILSLPHYSVDGIPVVRLMDSDADLEALLKALLDSDFFMPPPAPTKLSTVLSILRLSHNYNIRYLLRRALLHLDVIYPTNLDKFLAVSPTPCGHLTFPEPTVAGHLQVLKAAMDVNAKWLLPVVHYSIACAPLRQIIVLGAPWTALPEQTRNLIMLAHSWRLDRCYKIHSFALKGVPESGCEAPLACARSFSHCATTLIGLIARDQPVDPLRFWDEEGIVRYEGTRCGVCRAGMREECAQAREDVWAGLPRRAECPTWPELEVLRDKAMERLG</sequence>
<organism evidence="1 2">
    <name type="scientific">Favolaschia claudopus</name>
    <dbReference type="NCBI Taxonomy" id="2862362"/>
    <lineage>
        <taxon>Eukaryota</taxon>
        <taxon>Fungi</taxon>
        <taxon>Dikarya</taxon>
        <taxon>Basidiomycota</taxon>
        <taxon>Agaricomycotina</taxon>
        <taxon>Agaricomycetes</taxon>
        <taxon>Agaricomycetidae</taxon>
        <taxon>Agaricales</taxon>
        <taxon>Marasmiineae</taxon>
        <taxon>Mycenaceae</taxon>
        <taxon>Favolaschia</taxon>
    </lineage>
</organism>
<evidence type="ECO:0008006" key="3">
    <source>
        <dbReference type="Google" id="ProtNLM"/>
    </source>
</evidence>
<dbReference type="AlphaFoldDB" id="A0AAW0DL17"/>
<keyword evidence="2" id="KW-1185">Reference proteome</keyword>